<feature type="region of interest" description="Disordered" evidence="10">
    <location>
        <begin position="528"/>
        <end position="549"/>
    </location>
</feature>
<evidence type="ECO:0000256" key="6">
    <source>
        <dbReference type="ARBA" id="ARBA00022989"/>
    </source>
</evidence>
<evidence type="ECO:0000313" key="17">
    <source>
        <dbReference type="Proteomes" id="UP000182444"/>
    </source>
</evidence>
<accession>A0A1D8N870</accession>
<dbReference type="InterPro" id="IPR039261">
    <property type="entry name" value="FNR_nucleotide-bd"/>
</dbReference>
<dbReference type="Pfam" id="PF01794">
    <property type="entry name" value="Ferric_reduct"/>
    <property type="match status" value="1"/>
</dbReference>
<evidence type="ECO:0000256" key="4">
    <source>
        <dbReference type="ARBA" id="ARBA00022827"/>
    </source>
</evidence>
<dbReference type="CDD" id="cd06186">
    <property type="entry name" value="NOX_Duox_like_FAD_NADP"/>
    <property type="match status" value="1"/>
</dbReference>
<evidence type="ECO:0000259" key="13">
    <source>
        <dbReference type="Pfam" id="PF08022"/>
    </source>
</evidence>
<evidence type="ECO:0000256" key="7">
    <source>
        <dbReference type="ARBA" id="ARBA00023002"/>
    </source>
</evidence>
<keyword evidence="3 11" id="KW-0812">Transmembrane</keyword>
<evidence type="ECO:0000256" key="10">
    <source>
        <dbReference type="SAM" id="MobiDB-lite"/>
    </source>
</evidence>
<dbReference type="PANTHER" id="PTHR11972">
    <property type="entry name" value="NADPH OXIDASE"/>
    <property type="match status" value="1"/>
</dbReference>
<dbReference type="Gene3D" id="3.40.50.80">
    <property type="entry name" value="Nucleotide-binding domain of ferredoxin-NADP reductase (FNR) module"/>
    <property type="match status" value="1"/>
</dbReference>
<dbReference type="RefSeq" id="XP_501010.1">
    <property type="nucleotide sequence ID" value="XM_501010.1"/>
</dbReference>
<feature type="transmembrane region" description="Helical" evidence="11">
    <location>
        <begin position="227"/>
        <end position="247"/>
    </location>
</feature>
<feature type="domain" description="FAD-binding 8" evidence="13">
    <location>
        <begin position="327"/>
        <end position="371"/>
    </location>
</feature>
<evidence type="ECO:0000256" key="1">
    <source>
        <dbReference type="ARBA" id="ARBA00004141"/>
    </source>
</evidence>
<sequence>MNHTDMTLECETWSKSLMDHLGLGFNWHMDNKPAPAKKAFRKLVTRQWGLYSLAVTAIFILGAYALTNVAVDAIVIRRLRKYARPPGTRVQFFRQGLRLRLMIPLLLTIVTVCSLVQTYQDFIFLTKRLGRVSAALYPAMLFLALRPSPLPRTFYLALLPVHKWLSRIVVLTTVLHSIFYAYIYYSTGVLGKKMAEIENIYGIIATALFLLIAATSIAPIRRKMYPIFYGIHYPATWACVFLIWGHARPPANGYFYCSLAILIGQILYRIWTTTHVKPLSIFPVSPTLFLVTYPNVYKRGYKPSEYGGLPSFDRDVEDHDFDAKPVFTPASHIRLSSPLWQPATWMKSSHPYTVASRPEDDHLQLVVRKSNFFPDTTLHANRNMSLTGPFCSVPSTFFIPGAAKRVLLVCGGTGISFAAPVLRHCADRGIPCKLVWAIREVRDVAILPLLGIRCDTSVNVEIEVYVSRPITSLSPTKAGIMNDYRSSLGNKDEAAAADDIDINIEACGHGCCTPCQGNPERVPLLEAQKREAKHQEQQSQAQSHAQQQALGEIPVSSNGTIDYNAIQPVKAVPLLRRPRKMTSTLLRKSWIPTEYDSPLAQFTMISSKLALNLDLAKWLSGVLEPPCGSRNSTHTTGGTCCMQVPGLVDKTGCWVLASGSVQLVRETSKWAADNSFLCVKDEYSM</sequence>
<feature type="domain" description="Ferric reductase NAD binding" evidence="14">
    <location>
        <begin position="405"/>
        <end position="487"/>
    </location>
</feature>
<keyword evidence="5" id="KW-0249">Electron transport</keyword>
<dbReference type="SFLD" id="SFLDS00052">
    <property type="entry name" value="Ferric_Reductase_Domain"/>
    <property type="match status" value="1"/>
</dbReference>
<keyword evidence="8" id="KW-0406">Ion transport</keyword>
<dbReference type="SUPFAM" id="SSF52343">
    <property type="entry name" value="Ferredoxin reductase-like, C-terminal NADP-linked domain"/>
    <property type="match status" value="1"/>
</dbReference>
<comment type="subcellular location">
    <subcellularLocation>
        <location evidence="1">Membrane</location>
        <topology evidence="1">Multi-pass membrane protein</topology>
    </subcellularLocation>
</comment>
<evidence type="ECO:0000256" key="2">
    <source>
        <dbReference type="ARBA" id="ARBA00022630"/>
    </source>
</evidence>
<feature type="transmembrane region" description="Helical" evidence="11">
    <location>
        <begin position="253"/>
        <end position="271"/>
    </location>
</feature>
<dbReference type="Pfam" id="PF08022">
    <property type="entry name" value="FAD_binding_8"/>
    <property type="match status" value="1"/>
</dbReference>
<evidence type="ECO:0000313" key="16">
    <source>
        <dbReference type="EMBL" id="RDW24791.1"/>
    </source>
</evidence>
<dbReference type="GO" id="GO:0033215">
    <property type="term" value="P:reductive iron assimilation"/>
    <property type="evidence" value="ECO:0007669"/>
    <property type="project" value="TreeGrafter"/>
</dbReference>
<proteinExistence type="predicted"/>
<dbReference type="OrthoDB" id="10006946at2759"/>
<name>A0A1D8N870_YARLL</name>
<keyword evidence="7" id="KW-0560">Oxidoreductase</keyword>
<dbReference type="EMBL" id="KZ859021">
    <property type="protein sequence ID" value="RDW24791.1"/>
    <property type="molecule type" value="Genomic_DNA"/>
</dbReference>
<dbReference type="eggNOG" id="KOG0039">
    <property type="taxonomic scope" value="Eukaryota"/>
</dbReference>
<evidence type="ECO:0000259" key="14">
    <source>
        <dbReference type="Pfam" id="PF08030"/>
    </source>
</evidence>
<feature type="transmembrane region" description="Helical" evidence="11">
    <location>
        <begin position="50"/>
        <end position="76"/>
    </location>
</feature>
<evidence type="ECO:0000313" key="15">
    <source>
        <dbReference type="EMBL" id="AOW01832.1"/>
    </source>
</evidence>
<dbReference type="Proteomes" id="UP000182444">
    <property type="component" value="Chromosome 1B"/>
</dbReference>
<gene>
    <name evidence="16" type="ORF">B0I71DRAFT_133718</name>
    <name evidence="15" type="ORF">YALI1_B22499g</name>
</gene>
<feature type="transmembrane region" description="Helical" evidence="11">
    <location>
        <begin position="97"/>
        <end position="117"/>
    </location>
</feature>
<reference evidence="15 17" key="1">
    <citation type="journal article" date="2016" name="PLoS ONE">
        <title>Sequence Assembly of Yarrowia lipolytica Strain W29/CLIB89 Shows Transposable Element Diversity.</title>
        <authorList>
            <person name="Magnan C."/>
            <person name="Yu J."/>
            <person name="Chang I."/>
            <person name="Jahn E."/>
            <person name="Kanomata Y."/>
            <person name="Wu J."/>
            <person name="Zeller M."/>
            <person name="Oakes M."/>
            <person name="Baldi P."/>
            <person name="Sandmeyer S."/>
        </authorList>
    </citation>
    <scope>NUCLEOTIDE SEQUENCE [LARGE SCALE GENOMIC DNA]</scope>
    <source>
        <strain evidence="15">CLIB89</strain>
        <strain evidence="17">CLIB89(W29)</strain>
    </source>
</reference>
<evidence type="ECO:0000256" key="8">
    <source>
        <dbReference type="ARBA" id="ARBA00023065"/>
    </source>
</evidence>
<dbReference type="GO" id="GO:0000293">
    <property type="term" value="F:ferric-chelate reductase activity"/>
    <property type="evidence" value="ECO:0007669"/>
    <property type="project" value="TreeGrafter"/>
</dbReference>
<keyword evidence="4" id="KW-0274">FAD</keyword>
<dbReference type="AlphaFoldDB" id="A0A1D8N870"/>
<dbReference type="GO" id="GO:0005886">
    <property type="term" value="C:plasma membrane"/>
    <property type="evidence" value="ECO:0007669"/>
    <property type="project" value="TreeGrafter"/>
</dbReference>
<evidence type="ECO:0000313" key="18">
    <source>
        <dbReference type="Proteomes" id="UP000256601"/>
    </source>
</evidence>
<feature type="transmembrane region" description="Helical" evidence="11">
    <location>
        <begin position="165"/>
        <end position="185"/>
    </location>
</feature>
<dbReference type="EMBL" id="CP017554">
    <property type="protein sequence ID" value="AOW01832.1"/>
    <property type="molecule type" value="Genomic_DNA"/>
</dbReference>
<evidence type="ECO:0000256" key="3">
    <source>
        <dbReference type="ARBA" id="ARBA00022692"/>
    </source>
</evidence>
<organism evidence="15 17">
    <name type="scientific">Yarrowia lipolytica</name>
    <name type="common">Candida lipolytica</name>
    <dbReference type="NCBI Taxonomy" id="4952"/>
    <lineage>
        <taxon>Eukaryota</taxon>
        <taxon>Fungi</taxon>
        <taxon>Dikarya</taxon>
        <taxon>Ascomycota</taxon>
        <taxon>Saccharomycotina</taxon>
        <taxon>Dipodascomycetes</taxon>
        <taxon>Dipodascales</taxon>
        <taxon>Dipodascales incertae sedis</taxon>
        <taxon>Yarrowia</taxon>
    </lineage>
</organism>
<feature type="domain" description="Ferric oxidoreductase" evidence="12">
    <location>
        <begin position="129"/>
        <end position="242"/>
    </location>
</feature>
<feature type="compositionally biased region" description="Low complexity" evidence="10">
    <location>
        <begin position="537"/>
        <end position="549"/>
    </location>
</feature>
<protein>
    <submittedName>
        <fullName evidence="16">Ferric reductase like transmembrane component-domain-containing protein</fullName>
    </submittedName>
</protein>
<dbReference type="Pfam" id="PF08030">
    <property type="entry name" value="NAD_binding_6"/>
    <property type="match status" value="1"/>
</dbReference>
<keyword evidence="6 11" id="KW-1133">Transmembrane helix</keyword>
<dbReference type="GeneID" id="2906635"/>
<dbReference type="InterPro" id="IPR050369">
    <property type="entry name" value="RBOH/FRE"/>
</dbReference>
<evidence type="ECO:0000259" key="12">
    <source>
        <dbReference type="Pfam" id="PF01794"/>
    </source>
</evidence>
<dbReference type="InterPro" id="IPR013112">
    <property type="entry name" value="FAD-bd_8"/>
</dbReference>
<keyword evidence="9 11" id="KW-0472">Membrane</keyword>
<dbReference type="Proteomes" id="UP000256601">
    <property type="component" value="Unassembled WGS sequence"/>
</dbReference>
<dbReference type="VEuPathDB" id="FungiDB:YALI0_B17292g"/>
<dbReference type="KEGG" id="yli:2906635"/>
<evidence type="ECO:0000256" key="5">
    <source>
        <dbReference type="ARBA" id="ARBA00022982"/>
    </source>
</evidence>
<keyword evidence="8" id="KW-0813">Transport</keyword>
<dbReference type="VEuPathDB" id="FungiDB:YALI1_B22499g"/>
<dbReference type="PANTHER" id="PTHR11972:SF178">
    <property type="entry name" value="FERRIC REDUCTASE TRANSMEMBRANE COMPONENT 8-RELATED"/>
    <property type="match status" value="1"/>
</dbReference>
<evidence type="ECO:0000256" key="11">
    <source>
        <dbReference type="SAM" id="Phobius"/>
    </source>
</evidence>
<dbReference type="InterPro" id="IPR013130">
    <property type="entry name" value="Fe3_Rdtase_TM_dom"/>
</dbReference>
<keyword evidence="2" id="KW-0285">Flavoprotein</keyword>
<evidence type="ECO:0000256" key="9">
    <source>
        <dbReference type="ARBA" id="ARBA00023136"/>
    </source>
</evidence>
<reference evidence="16 18" key="2">
    <citation type="submission" date="2018-07" db="EMBL/GenBank/DDBJ databases">
        <title>Draft Genome Assemblies for Five Robust Yarrowia lipolytica Strains Exhibiting High Lipid Production and Pentose Sugar Utilization and Sugar Alcohol Secretion from Undetoxified Lignocellulosic Biomass Hydrolysates.</title>
        <authorList>
            <consortium name="DOE Joint Genome Institute"/>
            <person name="Walker C."/>
            <person name="Ryu S."/>
            <person name="Na H."/>
            <person name="Zane M."/>
            <person name="LaButti K."/>
            <person name="Lipzen A."/>
            <person name="Haridas S."/>
            <person name="Barry K."/>
            <person name="Grigoriev I.V."/>
            <person name="Quarterman J."/>
            <person name="Slininger P."/>
            <person name="Dien B."/>
            <person name="Trinh C.T."/>
        </authorList>
    </citation>
    <scope>NUCLEOTIDE SEQUENCE [LARGE SCALE GENOMIC DNA]</scope>
    <source>
        <strain evidence="16 18">YB392</strain>
    </source>
</reference>
<dbReference type="InterPro" id="IPR013121">
    <property type="entry name" value="Fe_red_NAD-bd_6"/>
</dbReference>
<feature type="transmembrane region" description="Helical" evidence="11">
    <location>
        <begin position="200"/>
        <end position="220"/>
    </location>
</feature>